<reference evidence="3" key="1">
    <citation type="submission" date="2015-01" db="EMBL/GenBank/DDBJ databases">
        <title>Flavisolibacter sp./LCS9/ whole genome sequencing.</title>
        <authorList>
            <person name="Kim M.K."/>
            <person name="Srinivasan S."/>
            <person name="Lee J.-J."/>
        </authorList>
    </citation>
    <scope>NUCLEOTIDE SEQUENCE [LARGE SCALE GENOMIC DNA]</scope>
    <source>
        <strain evidence="3">LCS9</strain>
    </source>
</reference>
<keyword evidence="1" id="KW-0732">Signal</keyword>
<keyword evidence="3" id="KW-1185">Reference proteome</keyword>
<dbReference type="EMBL" id="CP011390">
    <property type="protein sequence ID" value="ANE52319.1"/>
    <property type="molecule type" value="Genomic_DNA"/>
</dbReference>
<feature type="signal peptide" evidence="1">
    <location>
        <begin position="1"/>
        <end position="18"/>
    </location>
</feature>
<feature type="chain" id="PRO_5008001417" evidence="1">
    <location>
        <begin position="19"/>
        <end position="181"/>
    </location>
</feature>
<reference evidence="2 3" key="2">
    <citation type="journal article" date="2016" name="Int. J. Syst. Evol. Microbiol.">
        <title>Flavisolibacter tropicus sp. nov., isolated from tropical soil.</title>
        <authorList>
            <person name="Lee J.J."/>
            <person name="Kang M.S."/>
            <person name="Kim G.S."/>
            <person name="Lee C.S."/>
            <person name="Lim S."/>
            <person name="Lee J."/>
            <person name="Roh S.H."/>
            <person name="Kang H."/>
            <person name="Ha J.M."/>
            <person name="Bae S."/>
            <person name="Jung H.Y."/>
            <person name="Kim M.K."/>
        </authorList>
    </citation>
    <scope>NUCLEOTIDE SEQUENCE [LARGE SCALE GENOMIC DNA]</scope>
    <source>
        <strain evidence="2 3">LCS9</strain>
    </source>
</reference>
<evidence type="ECO:0000313" key="3">
    <source>
        <dbReference type="Proteomes" id="UP000077177"/>
    </source>
</evidence>
<gene>
    <name evidence="2" type="ORF">SY85_19330</name>
</gene>
<dbReference type="AlphaFoldDB" id="A0A172TYZ9"/>
<accession>A0A172TYZ9</accession>
<sequence length="181" mass="20360">MRHLLTTFLCLTFTAAFSQEANSNALLTDSTTSKQITRKDSFVFAGKTYAIPRDCEGKDQSNCCSYVSKPDQLGCDNGTGLSWDYMQNLKVAAWNVESFASQMQQQQKTFKKEPITCYLLGKEVSGYAISCETKENHKWYAIVVSGEVDGRAMMVELRSTKKIKHNGQIQPVFRQILSLKS</sequence>
<organism evidence="2 3">
    <name type="scientific">Flavisolibacter tropicus</name>
    <dbReference type="NCBI Taxonomy" id="1492898"/>
    <lineage>
        <taxon>Bacteria</taxon>
        <taxon>Pseudomonadati</taxon>
        <taxon>Bacteroidota</taxon>
        <taxon>Chitinophagia</taxon>
        <taxon>Chitinophagales</taxon>
        <taxon>Chitinophagaceae</taxon>
        <taxon>Flavisolibacter</taxon>
    </lineage>
</organism>
<evidence type="ECO:0000313" key="2">
    <source>
        <dbReference type="EMBL" id="ANE52319.1"/>
    </source>
</evidence>
<dbReference type="RefSeq" id="WP_066406647.1">
    <property type="nucleotide sequence ID" value="NZ_CP011390.1"/>
</dbReference>
<dbReference type="STRING" id="1492898.SY85_19330"/>
<evidence type="ECO:0000256" key="1">
    <source>
        <dbReference type="SAM" id="SignalP"/>
    </source>
</evidence>
<dbReference type="KEGG" id="fla:SY85_19330"/>
<name>A0A172TYZ9_9BACT</name>
<protein>
    <submittedName>
        <fullName evidence="2">Uncharacterized protein</fullName>
    </submittedName>
</protein>
<proteinExistence type="predicted"/>
<dbReference type="Proteomes" id="UP000077177">
    <property type="component" value="Chromosome"/>
</dbReference>